<name>A0A0F9JXL0_9ZZZZ</name>
<gene>
    <name evidence="1" type="ORF">LCGC14_1400250</name>
</gene>
<dbReference type="AlphaFoldDB" id="A0A0F9JXL0"/>
<reference evidence="1" key="1">
    <citation type="journal article" date="2015" name="Nature">
        <title>Complex archaea that bridge the gap between prokaryotes and eukaryotes.</title>
        <authorList>
            <person name="Spang A."/>
            <person name="Saw J.H."/>
            <person name="Jorgensen S.L."/>
            <person name="Zaremba-Niedzwiedzka K."/>
            <person name="Martijn J."/>
            <person name="Lind A.E."/>
            <person name="van Eijk R."/>
            <person name="Schleper C."/>
            <person name="Guy L."/>
            <person name="Ettema T.J."/>
        </authorList>
    </citation>
    <scope>NUCLEOTIDE SEQUENCE</scope>
</reference>
<evidence type="ECO:0000313" key="1">
    <source>
        <dbReference type="EMBL" id="KKM74448.1"/>
    </source>
</evidence>
<proteinExistence type="predicted"/>
<organism evidence="1">
    <name type="scientific">marine sediment metagenome</name>
    <dbReference type="NCBI Taxonomy" id="412755"/>
    <lineage>
        <taxon>unclassified sequences</taxon>
        <taxon>metagenomes</taxon>
        <taxon>ecological metagenomes</taxon>
    </lineage>
</organism>
<protein>
    <submittedName>
        <fullName evidence="1">Uncharacterized protein</fullName>
    </submittedName>
</protein>
<accession>A0A0F9JXL0</accession>
<dbReference type="EMBL" id="LAZR01009140">
    <property type="protein sequence ID" value="KKM74448.1"/>
    <property type="molecule type" value="Genomic_DNA"/>
</dbReference>
<comment type="caution">
    <text evidence="1">The sequence shown here is derived from an EMBL/GenBank/DDBJ whole genome shotgun (WGS) entry which is preliminary data.</text>
</comment>
<sequence length="95" mass="11202">MTNQMELFPDMSYEAPEPRKSPIARPLRWYYIEATTGQRMMSCDPFTGEVIYISLDLACPRIMLFNSRAIAQRQADQFDGEVHLYPYNLDHFFSR</sequence>